<dbReference type="PROSITE" id="PS50021">
    <property type="entry name" value="CH"/>
    <property type="match status" value="1"/>
</dbReference>
<dbReference type="InterPro" id="IPR036872">
    <property type="entry name" value="CH_dom_sf"/>
</dbReference>
<sequence>MSELQQTNLEKTLLAWCCQNTKDYPGVDVKNFTTSWSDGLAFNALIHHWRSQLFDFHNSLEVNLMVTMKNSMHNGSCTITQLEENHKLISNKLLKRRTAGLCPTIQTKQGLMPCLRHHKMIFGI</sequence>
<reference evidence="2 3" key="1">
    <citation type="journal article" date="2014" name="Nat. Commun.">
        <title>Molecular traces of alternative social organization in a termite genome.</title>
        <authorList>
            <person name="Terrapon N."/>
            <person name="Li C."/>
            <person name="Robertson H.M."/>
            <person name="Ji L."/>
            <person name="Meng X."/>
            <person name="Booth W."/>
            <person name="Chen Z."/>
            <person name="Childers C.P."/>
            <person name="Glastad K.M."/>
            <person name="Gokhale K."/>
            <person name="Gowin J."/>
            <person name="Gronenberg W."/>
            <person name="Hermansen R.A."/>
            <person name="Hu H."/>
            <person name="Hunt B.G."/>
            <person name="Huylmans A.K."/>
            <person name="Khalil S.M."/>
            <person name="Mitchell R.D."/>
            <person name="Munoz-Torres M.C."/>
            <person name="Mustard J.A."/>
            <person name="Pan H."/>
            <person name="Reese J.T."/>
            <person name="Scharf M.E."/>
            <person name="Sun F."/>
            <person name="Vogel H."/>
            <person name="Xiao J."/>
            <person name="Yang W."/>
            <person name="Yang Z."/>
            <person name="Yang Z."/>
            <person name="Zhou J."/>
            <person name="Zhu J."/>
            <person name="Brent C.S."/>
            <person name="Elsik C.G."/>
            <person name="Goodisman M.A."/>
            <person name="Liberles D.A."/>
            <person name="Roe R.M."/>
            <person name="Vargo E.L."/>
            <person name="Vilcinskas A."/>
            <person name="Wang J."/>
            <person name="Bornberg-Bauer E."/>
            <person name="Korb J."/>
            <person name="Zhang G."/>
            <person name="Liebig J."/>
        </authorList>
    </citation>
    <scope>NUCLEOTIDE SEQUENCE [LARGE SCALE GENOMIC DNA]</scope>
    <source>
        <tissue evidence="2">Whole organism</tissue>
    </source>
</reference>
<dbReference type="STRING" id="136037.A0A067R901"/>
<dbReference type="Pfam" id="PF00307">
    <property type="entry name" value="CH"/>
    <property type="match status" value="1"/>
</dbReference>
<dbReference type="eggNOG" id="KOG4286">
    <property type="taxonomic scope" value="Eukaryota"/>
</dbReference>
<dbReference type="SUPFAM" id="SSF47576">
    <property type="entry name" value="Calponin-homology domain, CH-domain"/>
    <property type="match status" value="1"/>
</dbReference>
<name>A0A067R901_ZOONE</name>
<protein>
    <submittedName>
        <fullName evidence="2">Dystrophin</fullName>
    </submittedName>
</protein>
<dbReference type="PANTHER" id="PTHR11915">
    <property type="entry name" value="SPECTRIN/FILAMIN RELATED CYTOSKELETAL PROTEIN"/>
    <property type="match status" value="1"/>
</dbReference>
<dbReference type="InParanoid" id="A0A067R901"/>
<gene>
    <name evidence="2" type="ORF">L798_11227</name>
</gene>
<accession>A0A067R901</accession>
<dbReference type="Proteomes" id="UP000027135">
    <property type="component" value="Unassembled WGS sequence"/>
</dbReference>
<dbReference type="AlphaFoldDB" id="A0A067R901"/>
<keyword evidence="3" id="KW-1185">Reference proteome</keyword>
<proteinExistence type="predicted"/>
<evidence type="ECO:0000259" key="1">
    <source>
        <dbReference type="PROSITE" id="PS50021"/>
    </source>
</evidence>
<dbReference type="Gene3D" id="1.10.418.10">
    <property type="entry name" value="Calponin-like domain"/>
    <property type="match status" value="1"/>
</dbReference>
<dbReference type="EMBL" id="KK852855">
    <property type="protein sequence ID" value="KDR14921.1"/>
    <property type="molecule type" value="Genomic_DNA"/>
</dbReference>
<organism evidence="2 3">
    <name type="scientific">Zootermopsis nevadensis</name>
    <name type="common">Dampwood termite</name>
    <dbReference type="NCBI Taxonomy" id="136037"/>
    <lineage>
        <taxon>Eukaryota</taxon>
        <taxon>Metazoa</taxon>
        <taxon>Ecdysozoa</taxon>
        <taxon>Arthropoda</taxon>
        <taxon>Hexapoda</taxon>
        <taxon>Insecta</taxon>
        <taxon>Pterygota</taxon>
        <taxon>Neoptera</taxon>
        <taxon>Polyneoptera</taxon>
        <taxon>Dictyoptera</taxon>
        <taxon>Blattodea</taxon>
        <taxon>Blattoidea</taxon>
        <taxon>Termitoidae</taxon>
        <taxon>Termopsidae</taxon>
        <taxon>Zootermopsis</taxon>
    </lineage>
</organism>
<feature type="domain" description="Calponin-homology (CH)" evidence="1">
    <location>
        <begin position="7"/>
        <end position="120"/>
    </location>
</feature>
<evidence type="ECO:0000313" key="3">
    <source>
        <dbReference type="Proteomes" id="UP000027135"/>
    </source>
</evidence>
<evidence type="ECO:0000313" key="2">
    <source>
        <dbReference type="EMBL" id="KDR14921.1"/>
    </source>
</evidence>
<dbReference type="InterPro" id="IPR001715">
    <property type="entry name" value="CH_dom"/>
</dbReference>